<proteinExistence type="predicted"/>
<dbReference type="PANTHER" id="PTHR32332">
    <property type="entry name" value="2-NITROPROPANE DIOXYGENASE"/>
    <property type="match status" value="1"/>
</dbReference>
<dbReference type="CDD" id="cd04730">
    <property type="entry name" value="NPD_like"/>
    <property type="match status" value="1"/>
</dbReference>
<evidence type="ECO:0000256" key="2">
    <source>
        <dbReference type="ARBA" id="ARBA00022643"/>
    </source>
</evidence>
<keyword evidence="5" id="KW-1185">Reference proteome</keyword>
<dbReference type="EMBL" id="AQHF01000026">
    <property type="protein sequence ID" value="MBE0347707.1"/>
    <property type="molecule type" value="Genomic_DNA"/>
</dbReference>
<dbReference type="PANTHER" id="PTHR32332:SF20">
    <property type="entry name" value="2-NITROPROPANE DIOXYGENASE-LIKE PROTEIN"/>
    <property type="match status" value="1"/>
</dbReference>
<keyword evidence="2" id="KW-0288">FMN</keyword>
<dbReference type="InterPro" id="IPR013785">
    <property type="entry name" value="Aldolase_TIM"/>
</dbReference>
<protein>
    <submittedName>
        <fullName evidence="4">Enoyl-[acyl-carrier protein] reductase II</fullName>
    </submittedName>
</protein>
<evidence type="ECO:0000313" key="5">
    <source>
        <dbReference type="Proteomes" id="UP000660708"/>
    </source>
</evidence>
<dbReference type="AlphaFoldDB" id="A0A8I0MXB3"/>
<keyword evidence="3" id="KW-0560">Oxidoreductase</keyword>
<organism evidence="4 5">
    <name type="scientific">Pseudoalteromonas peptidolytica F12-50-A1</name>
    <dbReference type="NCBI Taxonomy" id="1315280"/>
    <lineage>
        <taxon>Bacteria</taxon>
        <taxon>Pseudomonadati</taxon>
        <taxon>Pseudomonadota</taxon>
        <taxon>Gammaproteobacteria</taxon>
        <taxon>Alteromonadales</taxon>
        <taxon>Pseudoalteromonadaceae</taxon>
        <taxon>Pseudoalteromonas</taxon>
    </lineage>
</organism>
<dbReference type="Gene3D" id="3.20.20.70">
    <property type="entry name" value="Aldolase class I"/>
    <property type="match status" value="1"/>
</dbReference>
<keyword evidence="1" id="KW-0285">Flavoprotein</keyword>
<dbReference type="Pfam" id="PF03060">
    <property type="entry name" value="NMO"/>
    <property type="match status" value="2"/>
</dbReference>
<dbReference type="GO" id="GO:0018580">
    <property type="term" value="F:nitronate monooxygenase activity"/>
    <property type="evidence" value="ECO:0007669"/>
    <property type="project" value="InterPro"/>
</dbReference>
<accession>A0A8I0MXB3</accession>
<name>A0A8I0MXB3_9GAMM</name>
<gene>
    <name evidence="4" type="primary">fabK</name>
    <name evidence="4" type="ORF">PPEP_a2231</name>
</gene>
<evidence type="ECO:0000256" key="3">
    <source>
        <dbReference type="ARBA" id="ARBA00023002"/>
    </source>
</evidence>
<dbReference type="SUPFAM" id="SSF51412">
    <property type="entry name" value="Inosine monophosphate dehydrogenase (IMPDH)"/>
    <property type="match status" value="1"/>
</dbReference>
<evidence type="ECO:0000313" key="4">
    <source>
        <dbReference type="EMBL" id="MBE0347707.1"/>
    </source>
</evidence>
<comment type="caution">
    <text evidence="4">The sequence shown here is derived from an EMBL/GenBank/DDBJ whole genome shotgun (WGS) entry which is preliminary data.</text>
</comment>
<evidence type="ECO:0000256" key="1">
    <source>
        <dbReference type="ARBA" id="ARBA00022630"/>
    </source>
</evidence>
<sequence length="350" mass="37363">MKTAITELFAIEKPIILPGMSWISVPELVAAVSNAGGLGILATGPLSQDETRQAIKKIRTLTDKPFGIGVTLMMPGAKENAKIALEEQVPVINFSLGKGDWIVQAAKQYGGKVIATVVTQKHALAAQKSGVDALLVTGHEAAAHGGAVTSLCLVPSIVDIVDIPVIAAGGFADGRGLVAALALGASGVAMGSRFATSKESPLHQHVKNTVVEKDVEQTIYSKNFDGLYARVMKTPMAEKATRRPMHFLVAVMKSFKAAKMVDMPLWKLLLGLLSQFDKIKLLSLFGAATEKLEAATIHGDLEHGVQFIGQSQGLIREIESVQVLMDKIMLEAAQVGLETHQRFTRTPEVK</sequence>
<dbReference type="InterPro" id="IPR004136">
    <property type="entry name" value="NMO"/>
</dbReference>
<reference evidence="4 5" key="1">
    <citation type="submission" date="2015-06" db="EMBL/GenBank/DDBJ databases">
        <title>Genome sequence of Pseudoalteromonas peptidolytica.</title>
        <authorList>
            <person name="Xie B.-B."/>
            <person name="Rong J.-C."/>
            <person name="Qin Q.-L."/>
            <person name="Zhang Y.-Z."/>
        </authorList>
    </citation>
    <scope>NUCLEOTIDE SEQUENCE [LARGE SCALE GENOMIC DNA]</scope>
    <source>
        <strain evidence="4 5">F12-50-A1</strain>
    </source>
</reference>
<dbReference type="Proteomes" id="UP000660708">
    <property type="component" value="Unassembled WGS sequence"/>
</dbReference>